<reference evidence="5 6" key="1">
    <citation type="submission" date="2024-09" db="EMBL/GenBank/DDBJ databases">
        <authorList>
            <person name="Sun Q."/>
            <person name="Mori K."/>
        </authorList>
    </citation>
    <scope>NUCLEOTIDE SEQUENCE [LARGE SCALE GENOMIC DNA]</scope>
    <source>
        <strain evidence="5 6">NCAIM B.02621</strain>
    </source>
</reference>
<feature type="transmembrane region" description="Helical" evidence="3">
    <location>
        <begin position="317"/>
        <end position="341"/>
    </location>
</feature>
<keyword evidence="3" id="KW-0472">Membrane</keyword>
<keyword evidence="3" id="KW-1133">Transmembrane helix</keyword>
<dbReference type="Proteomes" id="UP001589906">
    <property type="component" value="Unassembled WGS sequence"/>
</dbReference>
<keyword evidence="3" id="KW-0812">Transmembrane</keyword>
<evidence type="ECO:0000313" key="5">
    <source>
        <dbReference type="EMBL" id="MFC0634802.1"/>
    </source>
</evidence>
<dbReference type="PROSITE" id="PS51755">
    <property type="entry name" value="OMPR_PHOB"/>
    <property type="match status" value="1"/>
</dbReference>
<keyword evidence="1 2" id="KW-0238">DNA-binding</keyword>
<protein>
    <submittedName>
        <fullName evidence="5">Transcriptional regulator</fullName>
    </submittedName>
</protein>
<organism evidence="5 6">
    <name type="scientific">Brevundimonas balnearis</name>
    <dbReference type="NCBI Taxonomy" id="1572858"/>
    <lineage>
        <taxon>Bacteria</taxon>
        <taxon>Pseudomonadati</taxon>
        <taxon>Pseudomonadota</taxon>
        <taxon>Alphaproteobacteria</taxon>
        <taxon>Caulobacterales</taxon>
        <taxon>Caulobacteraceae</taxon>
        <taxon>Brevundimonas</taxon>
    </lineage>
</organism>
<dbReference type="CDD" id="cd00383">
    <property type="entry name" value="trans_reg_C"/>
    <property type="match status" value="1"/>
</dbReference>
<proteinExistence type="predicted"/>
<evidence type="ECO:0000313" key="6">
    <source>
        <dbReference type="Proteomes" id="UP001589906"/>
    </source>
</evidence>
<feature type="transmembrane region" description="Helical" evidence="3">
    <location>
        <begin position="126"/>
        <end position="147"/>
    </location>
</feature>
<dbReference type="RefSeq" id="WP_376836878.1">
    <property type="nucleotide sequence ID" value="NZ_JBHLSW010000015.1"/>
</dbReference>
<accession>A0ABV6R599</accession>
<feature type="transmembrane region" description="Helical" evidence="3">
    <location>
        <begin position="235"/>
        <end position="253"/>
    </location>
</feature>
<keyword evidence="6" id="KW-1185">Reference proteome</keyword>
<feature type="domain" description="OmpR/PhoB-type" evidence="4">
    <location>
        <begin position="2"/>
        <end position="100"/>
    </location>
</feature>
<feature type="transmembrane region" description="Helical" evidence="3">
    <location>
        <begin position="194"/>
        <end position="215"/>
    </location>
</feature>
<dbReference type="InterPro" id="IPR001867">
    <property type="entry name" value="OmpR/PhoB-type_DNA-bd"/>
</dbReference>
<comment type="caution">
    <text evidence="5">The sequence shown here is derived from an EMBL/GenBank/DDBJ whole genome shotgun (WGS) entry which is preliminary data.</text>
</comment>
<dbReference type="SUPFAM" id="SSF46894">
    <property type="entry name" value="C-terminal effector domain of the bipartite response regulators"/>
    <property type="match status" value="1"/>
</dbReference>
<dbReference type="EMBL" id="JBHLSW010000015">
    <property type="protein sequence ID" value="MFC0634802.1"/>
    <property type="molecule type" value="Genomic_DNA"/>
</dbReference>
<evidence type="ECO:0000259" key="4">
    <source>
        <dbReference type="PROSITE" id="PS51755"/>
    </source>
</evidence>
<evidence type="ECO:0000256" key="3">
    <source>
        <dbReference type="SAM" id="Phobius"/>
    </source>
</evidence>
<dbReference type="InterPro" id="IPR036388">
    <property type="entry name" value="WH-like_DNA-bd_sf"/>
</dbReference>
<dbReference type="SMART" id="SM00862">
    <property type="entry name" value="Trans_reg_C"/>
    <property type="match status" value="1"/>
</dbReference>
<dbReference type="Pfam" id="PF00486">
    <property type="entry name" value="Trans_reg_C"/>
    <property type="match status" value="1"/>
</dbReference>
<name>A0ABV6R599_9CAUL</name>
<feature type="transmembrane region" description="Helical" evidence="3">
    <location>
        <begin position="159"/>
        <end position="182"/>
    </location>
</feature>
<dbReference type="Gene3D" id="1.10.10.10">
    <property type="entry name" value="Winged helix-like DNA-binding domain superfamily/Winged helix DNA-binding domain"/>
    <property type="match status" value="1"/>
</dbReference>
<evidence type="ECO:0000256" key="1">
    <source>
        <dbReference type="ARBA" id="ARBA00023125"/>
    </source>
</evidence>
<sequence>MTDAYRFDRFVLDAGDRRLRRDGEVVELNARYFDALLLLVREAGRLVTKDRFLDEVWRGVPVTEEALTQCIRTLRRQLGDDAARPRFIETSPKHGYRFVARVERVEAARPGVASPGPAPSLSFRPAWAGALGGGAAGAIGGLAYGLAAVSPGMGAASAALVLVLLTMLVGLLGGGGVGLGLVLTARAPGPRWRWSLIGGALGGLVVGGLVELLGLDAFNLLLGQAPSDITGAGEGALLGGAVGFGAWLGLKLADPGSRLRATAPAAALGALAGAAIPLMNGRLMGGSLSALQAVFSNSRLSLDGLGRALGDDGFGRLAQALTGAAEGALFAAAVTAAMILARRKA</sequence>
<gene>
    <name evidence="5" type="ORF">ACFFGE_13055</name>
</gene>
<evidence type="ECO:0000256" key="2">
    <source>
        <dbReference type="PROSITE-ProRule" id="PRU01091"/>
    </source>
</evidence>
<dbReference type="InterPro" id="IPR016032">
    <property type="entry name" value="Sig_transdc_resp-reg_C-effctor"/>
</dbReference>
<feature type="transmembrane region" description="Helical" evidence="3">
    <location>
        <begin position="265"/>
        <end position="283"/>
    </location>
</feature>
<feature type="DNA-binding region" description="OmpR/PhoB-type" evidence="2">
    <location>
        <begin position="2"/>
        <end position="100"/>
    </location>
</feature>